<evidence type="ECO:0008006" key="3">
    <source>
        <dbReference type="Google" id="ProtNLM"/>
    </source>
</evidence>
<proteinExistence type="predicted"/>
<dbReference type="EMBL" id="BAABIS010000001">
    <property type="protein sequence ID" value="GAA4867766.1"/>
    <property type="molecule type" value="Genomic_DNA"/>
</dbReference>
<reference evidence="2" key="1">
    <citation type="journal article" date="2019" name="Int. J. Syst. Evol. Microbiol.">
        <title>The Global Catalogue of Microorganisms (GCM) 10K type strain sequencing project: providing services to taxonomists for standard genome sequencing and annotation.</title>
        <authorList>
            <consortium name="The Broad Institute Genomics Platform"/>
            <consortium name="The Broad Institute Genome Sequencing Center for Infectious Disease"/>
            <person name="Wu L."/>
            <person name="Ma J."/>
        </authorList>
    </citation>
    <scope>NUCLEOTIDE SEQUENCE [LARGE SCALE GENOMIC DNA]</scope>
    <source>
        <strain evidence="2">JCM 13006</strain>
    </source>
</reference>
<evidence type="ECO:0000313" key="2">
    <source>
        <dbReference type="Proteomes" id="UP001501752"/>
    </source>
</evidence>
<name>A0ABP9E423_9ACTN</name>
<comment type="caution">
    <text evidence="1">The sequence shown here is derived from an EMBL/GenBank/DDBJ whole genome shotgun (WGS) entry which is preliminary data.</text>
</comment>
<organism evidence="1 2">
    <name type="scientific">Kitasatospora terrestris</name>
    <dbReference type="NCBI Taxonomy" id="258051"/>
    <lineage>
        <taxon>Bacteria</taxon>
        <taxon>Bacillati</taxon>
        <taxon>Actinomycetota</taxon>
        <taxon>Actinomycetes</taxon>
        <taxon>Kitasatosporales</taxon>
        <taxon>Streptomycetaceae</taxon>
        <taxon>Kitasatospora</taxon>
    </lineage>
</organism>
<protein>
    <recommendedName>
        <fullName evidence="3">DUF1877 domain-containing protein</fullName>
    </recommendedName>
</protein>
<evidence type="ECO:0000313" key="1">
    <source>
        <dbReference type="EMBL" id="GAA4867766.1"/>
    </source>
</evidence>
<keyword evidence="2" id="KW-1185">Reference proteome</keyword>
<gene>
    <name evidence="1" type="ORF">GCM10023235_52950</name>
</gene>
<sequence>MRGMGLALSVGENDHFSEDLAALSGALAAVGVEWREPARSAGPSASAGFPYGYLHHLRRAYVLHLYDRPVPPAGGTAREQLDRDAELVRDETTMLSSHLLCHSDCAGFYVPVDFAEPLFLDEQAVAGGGMVGSAQRLLAELVACAPAIGIAVAADGTVGPEQDAIPADDPYEVEKFTWYGLYRACRASIATGHALVFC</sequence>
<accession>A0ABP9E423</accession>
<dbReference type="Proteomes" id="UP001501752">
    <property type="component" value="Unassembled WGS sequence"/>
</dbReference>